<comment type="caution">
    <text evidence="1">The sequence shown here is derived from an EMBL/GenBank/DDBJ whole genome shotgun (WGS) entry which is preliminary data.</text>
</comment>
<accession>A0ABR4TJN2</accession>
<dbReference type="EMBL" id="JENX01000026">
    <property type="protein sequence ID" value="KEI18245.1"/>
    <property type="molecule type" value="Genomic_DNA"/>
</dbReference>
<protein>
    <recommendedName>
        <fullName evidence="3">Phage protein</fullName>
    </recommendedName>
</protein>
<dbReference type="RefSeq" id="WP_039228081.1">
    <property type="nucleotide sequence ID" value="NZ_JENX01000026.1"/>
</dbReference>
<proteinExistence type="predicted"/>
<name>A0ABR4TJN2_CLOHA</name>
<dbReference type="InterPro" id="IPR020288">
    <property type="entry name" value="Sheath_initiator"/>
</dbReference>
<keyword evidence="2" id="KW-1185">Reference proteome</keyword>
<reference evidence="1 2" key="1">
    <citation type="submission" date="2014-02" db="EMBL/GenBank/DDBJ databases">
        <title>Plasmidome dynamics in the species complex Clostridium novyi sensu lato converts strains of independent lineages into distinctly different pathogens.</title>
        <authorList>
            <person name="Skarin H."/>
            <person name="Segerman B."/>
        </authorList>
    </citation>
    <scope>NUCLEOTIDE SEQUENCE [LARGE SCALE GENOMIC DNA]</scope>
    <source>
        <strain evidence="1 2">NCTC 9693</strain>
    </source>
</reference>
<evidence type="ECO:0000313" key="1">
    <source>
        <dbReference type="EMBL" id="KEI18245.1"/>
    </source>
</evidence>
<sequence>MKSIKIENGDIVFTSKRLTLVDELEQKIQRTKGLLQISLGELFYNADIGLNMKEVLSIEDKVISEDRKRMAIRECLSKDDNIEKIKLVDIKTNKKTRKDTINLKIKYKGYDEIIDVGGIQFD</sequence>
<dbReference type="Pfam" id="PF10934">
    <property type="entry name" value="Sheath_initiator"/>
    <property type="match status" value="1"/>
</dbReference>
<dbReference type="Proteomes" id="UP000027937">
    <property type="component" value="Unassembled WGS sequence"/>
</dbReference>
<gene>
    <name evidence="1" type="ORF">Z960_03740</name>
</gene>
<evidence type="ECO:0008006" key="3">
    <source>
        <dbReference type="Google" id="ProtNLM"/>
    </source>
</evidence>
<organism evidence="1 2">
    <name type="scientific">Clostridium haemolyticum NCTC 9693</name>
    <dbReference type="NCBI Taxonomy" id="1443114"/>
    <lineage>
        <taxon>Bacteria</taxon>
        <taxon>Bacillati</taxon>
        <taxon>Bacillota</taxon>
        <taxon>Clostridia</taxon>
        <taxon>Eubacteriales</taxon>
        <taxon>Clostridiaceae</taxon>
        <taxon>Clostridium</taxon>
    </lineage>
</organism>
<evidence type="ECO:0000313" key="2">
    <source>
        <dbReference type="Proteomes" id="UP000027937"/>
    </source>
</evidence>